<evidence type="ECO:0000256" key="1">
    <source>
        <dbReference type="SAM" id="MobiDB-lite"/>
    </source>
</evidence>
<accession>A0ABR1XQR9</accession>
<evidence type="ECO:0000313" key="3">
    <source>
        <dbReference type="EMBL" id="KAK8164038.1"/>
    </source>
</evidence>
<dbReference type="SUPFAM" id="SSF56112">
    <property type="entry name" value="Protein kinase-like (PK-like)"/>
    <property type="match status" value="1"/>
</dbReference>
<protein>
    <recommendedName>
        <fullName evidence="2">Aminoglycoside phosphotransferase domain-containing protein</fullName>
    </recommendedName>
</protein>
<dbReference type="InterPro" id="IPR002575">
    <property type="entry name" value="Aminoglycoside_PTrfase"/>
</dbReference>
<dbReference type="InterPro" id="IPR011009">
    <property type="entry name" value="Kinase-like_dom_sf"/>
</dbReference>
<dbReference type="Pfam" id="PF01636">
    <property type="entry name" value="APH"/>
    <property type="match status" value="1"/>
</dbReference>
<feature type="domain" description="Aminoglycoside phosphotransferase" evidence="2">
    <location>
        <begin position="87"/>
        <end position="353"/>
    </location>
</feature>
<evidence type="ECO:0000259" key="2">
    <source>
        <dbReference type="Pfam" id="PF01636"/>
    </source>
</evidence>
<dbReference type="InterPro" id="IPR051678">
    <property type="entry name" value="AGP_Transferase"/>
</dbReference>
<sequence length="486" mass="54661">MDRLQSHNDAQKIVSTEERDQHPRAGPLLDEHGCERYIKSILNVPADDVDDDTYWGPIIRISKSTVFELVKSRIDPASTIPESECKFEGIEQGAWNRAFLVRIGSEKFILRVPSLGVRGVWNRHEALQLRSSALSMGWIKNSTRIPVLEILTYDVTHENEIGHPFTLMRHVSGRQICDVWDDDDGSDAELEAKRLKILESVAETAAQLQTISFAHSGMLHFDDESTTRPRVGLTYRLREDGVKGDGRLVHGTSLADPIASFHEKKKLCIRLETWWNLQTGDGYDLPEDPDALGLLKGQHEILRLLVDCLPFARTQEGPAVQETFVLAHPDFGWQKITVDDEGNVTGVIDWDCTRAVSRFLGYAALPLWLGKGYMACLVPSGRVWSSPERFQCYRAFYASAMAKAMHGKGDCAYMHKSVLFLALGDALRYPCLTLRILKKIVLLVLPGTDVMSFLKRIGTDGLLDQDKILFQELFRCAPGADPRFPI</sequence>
<dbReference type="PANTHER" id="PTHR21310:SF51">
    <property type="entry name" value="AMINOGLYCOSIDE PHOSPHOTRANSFERASE DOMAIN-CONTAINING PROTEIN"/>
    <property type="match status" value="1"/>
</dbReference>
<dbReference type="Proteomes" id="UP001456524">
    <property type="component" value="Unassembled WGS sequence"/>
</dbReference>
<name>A0ABR1XQR9_9PEZI</name>
<gene>
    <name evidence="3" type="ORF">IWX90DRAFT_247532</name>
</gene>
<dbReference type="EMBL" id="JBBWUH010000006">
    <property type="protein sequence ID" value="KAK8164038.1"/>
    <property type="molecule type" value="Genomic_DNA"/>
</dbReference>
<proteinExistence type="predicted"/>
<reference evidence="3 4" key="1">
    <citation type="journal article" date="2022" name="G3 (Bethesda)">
        <title>Enemy or ally: a genomic approach to elucidate the lifestyle of Phyllosticta citrichinaensis.</title>
        <authorList>
            <person name="Buijs V.A."/>
            <person name="Groenewald J.Z."/>
            <person name="Haridas S."/>
            <person name="LaButti K.M."/>
            <person name="Lipzen A."/>
            <person name="Martin F.M."/>
            <person name="Barry K."/>
            <person name="Grigoriev I.V."/>
            <person name="Crous P.W."/>
            <person name="Seidl M.F."/>
        </authorList>
    </citation>
    <scope>NUCLEOTIDE SEQUENCE [LARGE SCALE GENOMIC DNA]</scope>
    <source>
        <strain evidence="3 4">CBS 129764</strain>
    </source>
</reference>
<dbReference type="PANTHER" id="PTHR21310">
    <property type="entry name" value="AMINOGLYCOSIDE PHOSPHOTRANSFERASE-RELATED-RELATED"/>
    <property type="match status" value="1"/>
</dbReference>
<keyword evidence="4" id="KW-1185">Reference proteome</keyword>
<evidence type="ECO:0000313" key="4">
    <source>
        <dbReference type="Proteomes" id="UP001456524"/>
    </source>
</evidence>
<feature type="region of interest" description="Disordered" evidence="1">
    <location>
        <begin position="1"/>
        <end position="29"/>
    </location>
</feature>
<organism evidence="3 4">
    <name type="scientific">Phyllosticta citrichinensis</name>
    <dbReference type="NCBI Taxonomy" id="1130410"/>
    <lineage>
        <taxon>Eukaryota</taxon>
        <taxon>Fungi</taxon>
        <taxon>Dikarya</taxon>
        <taxon>Ascomycota</taxon>
        <taxon>Pezizomycotina</taxon>
        <taxon>Dothideomycetes</taxon>
        <taxon>Dothideomycetes incertae sedis</taxon>
        <taxon>Botryosphaeriales</taxon>
        <taxon>Phyllostictaceae</taxon>
        <taxon>Phyllosticta</taxon>
    </lineage>
</organism>
<comment type="caution">
    <text evidence="3">The sequence shown here is derived from an EMBL/GenBank/DDBJ whole genome shotgun (WGS) entry which is preliminary data.</text>
</comment>